<evidence type="ECO:0000313" key="1">
    <source>
        <dbReference type="EMBL" id="MBD2701875.1"/>
    </source>
</evidence>
<keyword evidence="2" id="KW-1185">Reference proteome</keyword>
<comment type="caution">
    <text evidence="1">The sequence shown here is derived from an EMBL/GenBank/DDBJ whole genome shotgun (WGS) entry which is preliminary data.</text>
</comment>
<dbReference type="AlphaFoldDB" id="A0A926XXC2"/>
<dbReference type="EMBL" id="JACWZY010000011">
    <property type="protein sequence ID" value="MBD2701875.1"/>
    <property type="molecule type" value="Genomic_DNA"/>
</dbReference>
<proteinExistence type="predicted"/>
<reference evidence="1" key="1">
    <citation type="submission" date="2020-09" db="EMBL/GenBank/DDBJ databases">
        <authorList>
            <person name="Kim M.K."/>
        </authorList>
    </citation>
    <scope>NUCLEOTIDE SEQUENCE</scope>
    <source>
        <strain evidence="1">BT702</strain>
    </source>
</reference>
<dbReference type="RefSeq" id="WP_190887730.1">
    <property type="nucleotide sequence ID" value="NZ_JACWZY010000011.1"/>
</dbReference>
<gene>
    <name evidence="1" type="ORF">IC229_14590</name>
</gene>
<evidence type="ECO:0000313" key="2">
    <source>
        <dbReference type="Proteomes" id="UP000598820"/>
    </source>
</evidence>
<name>A0A926XXC2_9BACT</name>
<dbReference type="Proteomes" id="UP000598820">
    <property type="component" value="Unassembled WGS sequence"/>
</dbReference>
<sequence length="299" mass="35609">MIEHYPFHELDFLTNEEGIKYILDYFEQPSKESVEYIRSKVSPLVLPHFNSVFWLRLERINFSNGNKIEWIGRILDECFMLAMWDIKYFIYNKDGSSVLEARVRQFNNQQKIIIESVNKSNYWREFIHVFYNRYDSFMNDLMVNLNGYSEMLDIIDKKDSKRTKKEVESVNGFTLNWSKTAQTIRLYDYLLEEKLIDDRTSKKQIIDAFSGKEMKGQIIWTGDLAQLKFFIHKLFKRDMLVEKKTDLQKANRLFNIKGEPLKNKELNNAHPPADANKEPINNVVQRLKTIGVNMNDKEF</sequence>
<accession>A0A926XXC2</accession>
<organism evidence="1 2">
    <name type="scientific">Spirosoma profusum</name>
    <dbReference type="NCBI Taxonomy" id="2771354"/>
    <lineage>
        <taxon>Bacteria</taxon>
        <taxon>Pseudomonadati</taxon>
        <taxon>Bacteroidota</taxon>
        <taxon>Cytophagia</taxon>
        <taxon>Cytophagales</taxon>
        <taxon>Cytophagaceae</taxon>
        <taxon>Spirosoma</taxon>
    </lineage>
</organism>
<protein>
    <submittedName>
        <fullName evidence="1">Uncharacterized protein</fullName>
    </submittedName>
</protein>